<reference evidence="1 2" key="1">
    <citation type="journal article" date="2014" name="Genome Biol. Evol.">
        <title>The genome of the myxosporean Thelohanellus kitauei shows adaptations to nutrient acquisition within its fish host.</title>
        <authorList>
            <person name="Yang Y."/>
            <person name="Xiong J."/>
            <person name="Zhou Z."/>
            <person name="Huo F."/>
            <person name="Miao W."/>
            <person name="Ran C."/>
            <person name="Liu Y."/>
            <person name="Zhang J."/>
            <person name="Feng J."/>
            <person name="Wang M."/>
            <person name="Wang M."/>
            <person name="Wang L."/>
            <person name="Yao B."/>
        </authorList>
    </citation>
    <scope>NUCLEOTIDE SEQUENCE [LARGE SCALE GENOMIC DNA]</scope>
    <source>
        <strain evidence="1">Wuqing</strain>
    </source>
</reference>
<proteinExistence type="predicted"/>
<comment type="caution">
    <text evidence="1">The sequence shown here is derived from an EMBL/GenBank/DDBJ whole genome shotgun (WGS) entry which is preliminary data.</text>
</comment>
<dbReference type="AlphaFoldDB" id="A0A0C2IL83"/>
<protein>
    <submittedName>
        <fullName evidence="1">Uncharacterized protein</fullName>
    </submittedName>
</protein>
<sequence length="106" mass="12358">MIDGIVELELFIDDRIHFFNVKNDDYFNIFKTDDIKEHESLVKMFAQIKENTGALQQTLFGFVNNLPSNHLEMYIKQILGSNAATGDKIDHRIIQVYDILLRLVRS</sequence>
<dbReference type="Proteomes" id="UP000031668">
    <property type="component" value="Unassembled WGS sequence"/>
</dbReference>
<evidence type="ECO:0000313" key="2">
    <source>
        <dbReference type="Proteomes" id="UP000031668"/>
    </source>
</evidence>
<dbReference type="EMBL" id="JWZT01003604">
    <property type="protein sequence ID" value="KII66184.1"/>
    <property type="molecule type" value="Genomic_DNA"/>
</dbReference>
<gene>
    <name evidence="1" type="ORF">RF11_12007</name>
</gene>
<evidence type="ECO:0000313" key="1">
    <source>
        <dbReference type="EMBL" id="KII66184.1"/>
    </source>
</evidence>
<accession>A0A0C2IL83</accession>
<name>A0A0C2IL83_THEKT</name>
<organism evidence="1 2">
    <name type="scientific">Thelohanellus kitauei</name>
    <name type="common">Myxosporean</name>
    <dbReference type="NCBI Taxonomy" id="669202"/>
    <lineage>
        <taxon>Eukaryota</taxon>
        <taxon>Metazoa</taxon>
        <taxon>Cnidaria</taxon>
        <taxon>Myxozoa</taxon>
        <taxon>Myxosporea</taxon>
        <taxon>Bivalvulida</taxon>
        <taxon>Platysporina</taxon>
        <taxon>Myxobolidae</taxon>
        <taxon>Thelohanellus</taxon>
    </lineage>
</organism>
<keyword evidence="2" id="KW-1185">Reference proteome</keyword>